<dbReference type="InterPro" id="IPR058840">
    <property type="entry name" value="AAA_SelU"/>
</dbReference>
<dbReference type="GO" id="GO:0002098">
    <property type="term" value="P:tRNA wobble uridine modification"/>
    <property type="evidence" value="ECO:0007669"/>
    <property type="project" value="InterPro"/>
</dbReference>
<dbReference type="Pfam" id="PF26341">
    <property type="entry name" value="AAA_SelU"/>
    <property type="match status" value="1"/>
</dbReference>
<accession>A0A383RFJ1</accession>
<gene>
    <name evidence="3" type="ORF">PBLR_14045</name>
</gene>
<dbReference type="NCBIfam" id="TIGR03167">
    <property type="entry name" value="tRNA_sel_U_synt"/>
    <property type="match status" value="1"/>
</dbReference>
<dbReference type="InterPro" id="IPR017582">
    <property type="entry name" value="SelU"/>
</dbReference>
<sequence length="343" mass="39138">MHDISLEQCMALRDKEATLVDVRSPGEFEEFRIPGSINIPLFTNEERAEIGTIYKQVSVEAAKERGLEIASAKLPSLYKQFKELRGTTIIYCWRGGMRSRTMATVMSLMGLKPYRLSGGIRTYRQWIQESLVNYDWRIPCIVLSGHTGTGKTDMLRQLQAEGYPVLDLEEMAGHRGSVFGHIGQVPNNQKMFDAMLFEKLEELKSARVPCLLLEAESRRIGKVILPEFLMDAKKAGTVLDIQLPIQVRVKNIVTEYEPSKHPTAIREAFARIQRRMHTPHANEIAEALRLENYGEAVSLMLEHYYDSRYDHASMGYEGQVYSIKAEHLEDALKQIRAHLGRPE</sequence>
<dbReference type="GO" id="GO:0043828">
    <property type="term" value="F:tRNA 2-selenouridine synthase activity"/>
    <property type="evidence" value="ECO:0007669"/>
    <property type="project" value="InterPro"/>
</dbReference>
<feature type="domain" description="Rhodanese" evidence="2">
    <location>
        <begin position="13"/>
        <end position="129"/>
    </location>
</feature>
<dbReference type="Gene3D" id="3.40.250.10">
    <property type="entry name" value="Rhodanese-like domain"/>
    <property type="match status" value="1"/>
</dbReference>
<proteinExistence type="predicted"/>
<dbReference type="InterPro" id="IPR001763">
    <property type="entry name" value="Rhodanese-like_dom"/>
</dbReference>
<organism evidence="3 4">
    <name type="scientific">Paenibacillus alvei</name>
    <name type="common">Bacillus alvei</name>
    <dbReference type="NCBI Taxonomy" id="44250"/>
    <lineage>
        <taxon>Bacteria</taxon>
        <taxon>Bacillati</taxon>
        <taxon>Bacillota</taxon>
        <taxon>Bacilli</taxon>
        <taxon>Bacillales</taxon>
        <taxon>Paenibacillaceae</taxon>
        <taxon>Paenibacillus</taxon>
    </lineage>
</organism>
<evidence type="ECO:0000259" key="2">
    <source>
        <dbReference type="PROSITE" id="PS50206"/>
    </source>
</evidence>
<evidence type="ECO:0000313" key="3">
    <source>
        <dbReference type="EMBL" id="SYX85623.1"/>
    </source>
</evidence>
<dbReference type="InterPro" id="IPR027417">
    <property type="entry name" value="P-loop_NTPase"/>
</dbReference>
<dbReference type="Pfam" id="PF00581">
    <property type="entry name" value="Rhodanese"/>
    <property type="match status" value="1"/>
</dbReference>
<dbReference type="SUPFAM" id="SSF52540">
    <property type="entry name" value="P-loop containing nucleoside triphosphate hydrolases"/>
    <property type="match status" value="1"/>
</dbReference>
<dbReference type="SMART" id="SM00450">
    <property type="entry name" value="RHOD"/>
    <property type="match status" value="1"/>
</dbReference>
<dbReference type="RefSeq" id="WP_138187451.1">
    <property type="nucleotide sequence ID" value="NZ_LS992241.1"/>
</dbReference>
<dbReference type="PANTHER" id="PTHR30401">
    <property type="entry name" value="TRNA 2-SELENOURIDINE SYNTHASE"/>
    <property type="match status" value="1"/>
</dbReference>
<evidence type="ECO:0000313" key="4">
    <source>
        <dbReference type="Proteomes" id="UP000304148"/>
    </source>
</evidence>
<dbReference type="SUPFAM" id="SSF52821">
    <property type="entry name" value="Rhodanese/Cell cycle control phosphatase"/>
    <property type="match status" value="1"/>
</dbReference>
<dbReference type="AlphaFoldDB" id="A0A383RFJ1"/>
<evidence type="ECO:0000256" key="1">
    <source>
        <dbReference type="ARBA" id="ARBA00023266"/>
    </source>
</evidence>
<dbReference type="PANTHER" id="PTHR30401:SF0">
    <property type="entry name" value="TRNA 2-SELENOURIDINE SYNTHASE"/>
    <property type="match status" value="1"/>
</dbReference>
<keyword evidence="1" id="KW-0711">Selenium</keyword>
<reference evidence="4" key="1">
    <citation type="submission" date="2018-08" db="EMBL/GenBank/DDBJ databases">
        <authorList>
            <person name="Chevrot R."/>
        </authorList>
    </citation>
    <scope>NUCLEOTIDE SEQUENCE [LARGE SCALE GENOMIC DNA]</scope>
</reference>
<dbReference type="EMBL" id="LS992241">
    <property type="protein sequence ID" value="SYX85623.1"/>
    <property type="molecule type" value="Genomic_DNA"/>
</dbReference>
<protein>
    <submittedName>
        <fullName evidence="3">tRNA 2-selenouridine synthase</fullName>
    </submittedName>
</protein>
<dbReference type="PROSITE" id="PS50206">
    <property type="entry name" value="RHODANESE_3"/>
    <property type="match status" value="1"/>
</dbReference>
<name>A0A383RFJ1_PAEAL</name>
<dbReference type="NCBIfam" id="NF008750">
    <property type="entry name" value="PRK11784.1-2"/>
    <property type="match status" value="1"/>
</dbReference>
<dbReference type="InterPro" id="IPR036873">
    <property type="entry name" value="Rhodanese-like_dom_sf"/>
</dbReference>
<dbReference type="Proteomes" id="UP000304148">
    <property type="component" value="Chromosome"/>
</dbReference>